<name>T1J6W6_STRMM</name>
<feature type="transmembrane region" description="Helical" evidence="11">
    <location>
        <begin position="143"/>
        <end position="163"/>
    </location>
</feature>
<feature type="transmembrane region" description="Helical" evidence="11">
    <location>
        <begin position="264"/>
        <end position="286"/>
    </location>
</feature>
<dbReference type="EMBL" id="JH431896">
    <property type="status" value="NOT_ANNOTATED_CDS"/>
    <property type="molecule type" value="Genomic_DNA"/>
</dbReference>
<feature type="transmembrane region" description="Helical" evidence="11">
    <location>
        <begin position="339"/>
        <end position="357"/>
    </location>
</feature>
<dbReference type="PANTHER" id="PTHR13205:SF15">
    <property type="entry name" value="DOLICHOL KINASE"/>
    <property type="match status" value="1"/>
</dbReference>
<dbReference type="AlphaFoldDB" id="T1J6W6"/>
<keyword evidence="5 11" id="KW-0812">Transmembrane</keyword>
<feature type="transmembrane region" description="Helical" evidence="11">
    <location>
        <begin position="42"/>
        <end position="59"/>
    </location>
</feature>
<dbReference type="InterPro" id="IPR032974">
    <property type="entry name" value="Polypren_kinase"/>
</dbReference>
<keyword evidence="4" id="KW-0808">Transferase</keyword>
<reference evidence="13" key="1">
    <citation type="submission" date="2011-05" db="EMBL/GenBank/DDBJ databases">
        <authorList>
            <person name="Richards S.R."/>
            <person name="Qu J."/>
            <person name="Jiang H."/>
            <person name="Jhangiani S.N."/>
            <person name="Agravi P."/>
            <person name="Goodspeed R."/>
            <person name="Gross S."/>
            <person name="Mandapat C."/>
            <person name="Jackson L."/>
            <person name="Mathew T."/>
            <person name="Pu L."/>
            <person name="Thornton R."/>
            <person name="Saada N."/>
            <person name="Wilczek-Boney K.B."/>
            <person name="Lee S."/>
            <person name="Kovar C."/>
            <person name="Wu Y."/>
            <person name="Scherer S.E."/>
            <person name="Worley K.C."/>
            <person name="Muzny D.M."/>
            <person name="Gibbs R."/>
        </authorList>
    </citation>
    <scope>NUCLEOTIDE SEQUENCE</scope>
    <source>
        <strain evidence="13">Brora</strain>
    </source>
</reference>
<feature type="transmembrane region" description="Helical" evidence="11">
    <location>
        <begin position="169"/>
        <end position="189"/>
    </location>
</feature>
<accession>T1J6W6</accession>
<evidence type="ECO:0000256" key="9">
    <source>
        <dbReference type="ARBA" id="ARBA00023136"/>
    </source>
</evidence>
<keyword evidence="13" id="KW-1185">Reference proteome</keyword>
<feature type="transmembrane region" description="Helical" evidence="11">
    <location>
        <begin position="201"/>
        <end position="223"/>
    </location>
</feature>
<dbReference type="GO" id="GO:0004168">
    <property type="term" value="F:dolichol kinase activity"/>
    <property type="evidence" value="ECO:0007669"/>
    <property type="project" value="UniProtKB-EC"/>
</dbReference>
<keyword evidence="9 11" id="KW-0472">Membrane</keyword>
<sequence length="832" mass="93405">MVVTIMSKAYKTKIFLEYLSLGSGLCVVATTEWNNVANKSGLLGLLFLCMILCTLLLLYGLEFRIFHQLKEFNFRNGATAGLWTCIMLPITLIIQIHSYEKLNTLNLQWTWYWTSVCTFGLSLLVISALCCSSKPKKLFRSTANLLICLTLICIGFALIHFVGGIGMTASLFLSASSQLIFFYLIWHLPEFFPWTFSFGEVLFISQCVSSFVSSSVCHVYLHLNSRQLPILTDQIALFIEVSLLGCCLVIILCAALCYYLKSSLVYVIMSFILVGFIFVIPLLSFTLRVDPITWGLSFLVENNKRVSLFGLWLLLLVMSVVFSQSVLSNNRVNKPTTVLRKYFHLMVLGVFIPGIIFDQDFLRISSALLFGIFVLLECLRFFDIPPISGIINNHFKFFLDEKDQGPLILSHIYLLVGSSIPIWLCSSGIHSFSGVISIGIGDAFASIGGKMFGKHRWPESSKTIEGTIISIVTQLISVKILEKTDIFPVFTTYAFTGIIISTSLLEAFTTQIDNLVVPLVFFVLLMSAAVMFASSLKDYSVKVESTSKLKPRLKSASSVSRVQEVFNKSVVLANKKVKARAKSATLPSRYHEKKNRYSQDTSVARTEEKIWPPIIKTHSVTSWKRPDSCTLTAIPYASQPMHYMADFDRSMDYVTKQLGKSNLNKKDDQLIPAFNHEKATKIRYYTYDSDVDSQEDGYELLESTEDLKDEGVERIDLPPSSSRIIPLATYNSLQQKIVRVVHRDSSSYVSCPQCHTHVAIPTASRVFTPFSPRSEIDSKSPPFSPPAARASPQPLWQAAHAIELTVPKMQSSVPSPTLSLPLDKKIYYRSTE</sequence>
<keyword evidence="8 11" id="KW-1133">Transmembrane helix</keyword>
<proteinExistence type="inferred from homology"/>
<feature type="transmembrane region" description="Helical" evidence="11">
    <location>
        <begin position="487"/>
        <end position="508"/>
    </location>
</feature>
<feature type="transmembrane region" description="Helical" evidence="11">
    <location>
        <begin position="111"/>
        <end position="131"/>
    </location>
</feature>
<evidence type="ECO:0000256" key="8">
    <source>
        <dbReference type="ARBA" id="ARBA00022989"/>
    </source>
</evidence>
<comment type="subcellular location">
    <subcellularLocation>
        <location evidence="1">Endoplasmic reticulum membrane</location>
        <topology evidence="1">Multi-pass membrane protein</topology>
    </subcellularLocation>
</comment>
<comment type="similarity">
    <text evidence="2">Belongs to the polyprenol kinase family.</text>
</comment>
<reference evidence="12" key="2">
    <citation type="submission" date="2015-02" db="UniProtKB">
        <authorList>
            <consortium name="EnsemblMetazoa"/>
        </authorList>
    </citation>
    <scope>IDENTIFICATION</scope>
</reference>
<evidence type="ECO:0000256" key="1">
    <source>
        <dbReference type="ARBA" id="ARBA00004477"/>
    </source>
</evidence>
<dbReference type="STRING" id="126957.T1J6W6"/>
<organism evidence="12 13">
    <name type="scientific">Strigamia maritima</name>
    <name type="common">European centipede</name>
    <name type="synonym">Geophilus maritimus</name>
    <dbReference type="NCBI Taxonomy" id="126957"/>
    <lineage>
        <taxon>Eukaryota</taxon>
        <taxon>Metazoa</taxon>
        <taxon>Ecdysozoa</taxon>
        <taxon>Arthropoda</taxon>
        <taxon>Myriapoda</taxon>
        <taxon>Chilopoda</taxon>
        <taxon>Pleurostigmophora</taxon>
        <taxon>Geophilomorpha</taxon>
        <taxon>Linotaeniidae</taxon>
        <taxon>Strigamia</taxon>
    </lineage>
</organism>
<dbReference type="eggNOG" id="KOG2468">
    <property type="taxonomic scope" value="Eukaryota"/>
</dbReference>
<evidence type="ECO:0000313" key="12">
    <source>
        <dbReference type="EnsemblMetazoa" id="SMAR009395-PA"/>
    </source>
</evidence>
<dbReference type="EC" id="2.7.1.108" evidence="3"/>
<evidence type="ECO:0000313" key="13">
    <source>
        <dbReference type="Proteomes" id="UP000014500"/>
    </source>
</evidence>
<evidence type="ECO:0000256" key="5">
    <source>
        <dbReference type="ARBA" id="ARBA00022692"/>
    </source>
</evidence>
<evidence type="ECO:0000256" key="10">
    <source>
        <dbReference type="SAM" id="MobiDB-lite"/>
    </source>
</evidence>
<feature type="region of interest" description="Disordered" evidence="10">
    <location>
        <begin position="771"/>
        <end position="791"/>
    </location>
</feature>
<keyword evidence="6" id="KW-0418">Kinase</keyword>
<evidence type="ECO:0000256" key="4">
    <source>
        <dbReference type="ARBA" id="ARBA00022679"/>
    </source>
</evidence>
<evidence type="ECO:0000256" key="6">
    <source>
        <dbReference type="ARBA" id="ARBA00022777"/>
    </source>
</evidence>
<dbReference type="EnsemblMetazoa" id="SMAR009395-RA">
    <property type="protein sequence ID" value="SMAR009395-PA"/>
    <property type="gene ID" value="SMAR009395"/>
</dbReference>
<dbReference type="GO" id="GO:0043048">
    <property type="term" value="P:dolichyl monophosphate biosynthetic process"/>
    <property type="evidence" value="ECO:0007669"/>
    <property type="project" value="TreeGrafter"/>
</dbReference>
<dbReference type="GO" id="GO:0005789">
    <property type="term" value="C:endoplasmic reticulum membrane"/>
    <property type="evidence" value="ECO:0007669"/>
    <property type="project" value="UniProtKB-SubCell"/>
</dbReference>
<evidence type="ECO:0000256" key="11">
    <source>
        <dbReference type="SAM" id="Phobius"/>
    </source>
</evidence>
<feature type="transmembrane region" description="Helical" evidence="11">
    <location>
        <begin position="515"/>
        <end position="536"/>
    </location>
</feature>
<feature type="transmembrane region" description="Helical" evidence="11">
    <location>
        <begin position="405"/>
        <end position="424"/>
    </location>
</feature>
<feature type="transmembrane region" description="Helical" evidence="11">
    <location>
        <begin position="80"/>
        <end position="99"/>
    </location>
</feature>
<dbReference type="Proteomes" id="UP000014500">
    <property type="component" value="Unassembled WGS sequence"/>
</dbReference>
<keyword evidence="7" id="KW-0256">Endoplasmic reticulum</keyword>
<evidence type="ECO:0000256" key="2">
    <source>
        <dbReference type="ARBA" id="ARBA00010794"/>
    </source>
</evidence>
<evidence type="ECO:0000256" key="3">
    <source>
        <dbReference type="ARBA" id="ARBA00012132"/>
    </source>
</evidence>
<evidence type="ECO:0000256" key="7">
    <source>
        <dbReference type="ARBA" id="ARBA00022824"/>
    </source>
</evidence>
<feature type="transmembrane region" description="Helical" evidence="11">
    <location>
        <begin position="12"/>
        <end position="30"/>
    </location>
</feature>
<dbReference type="PANTHER" id="PTHR13205">
    <property type="entry name" value="TRANSMEMBRANE PROTEIN 15-RELATED"/>
    <property type="match status" value="1"/>
</dbReference>
<protein>
    <recommendedName>
        <fullName evidence="3">dolichol kinase</fullName>
        <ecNumber evidence="3">2.7.1.108</ecNumber>
    </recommendedName>
</protein>
<feature type="transmembrane region" description="Helical" evidence="11">
    <location>
        <begin position="306"/>
        <end position="327"/>
    </location>
</feature>
<feature type="transmembrane region" description="Helical" evidence="11">
    <location>
        <begin position="363"/>
        <end position="384"/>
    </location>
</feature>
<dbReference type="HOGENOM" id="CLU_341194_0_0_1"/>
<feature type="transmembrane region" description="Helical" evidence="11">
    <location>
        <begin position="235"/>
        <end position="257"/>
    </location>
</feature>